<reference evidence="2" key="1">
    <citation type="journal article" date="2020" name="Nat. Commun.">
        <title>Genome assembly of wild tea tree DASZ reveals pedigree and selection history of tea varieties.</title>
        <authorList>
            <person name="Zhang W."/>
            <person name="Zhang Y."/>
            <person name="Qiu H."/>
            <person name="Guo Y."/>
            <person name="Wan H."/>
            <person name="Zhang X."/>
            <person name="Scossa F."/>
            <person name="Alseekh S."/>
            <person name="Zhang Q."/>
            <person name="Wang P."/>
            <person name="Xu L."/>
            <person name="Schmidt M.H."/>
            <person name="Jia X."/>
            <person name="Li D."/>
            <person name="Zhu A."/>
            <person name="Guo F."/>
            <person name="Chen W."/>
            <person name="Ni D."/>
            <person name="Usadel B."/>
            <person name="Fernie A.R."/>
            <person name="Wen W."/>
        </authorList>
    </citation>
    <scope>NUCLEOTIDE SEQUENCE [LARGE SCALE GENOMIC DNA]</scope>
    <source>
        <strain evidence="2">cv. G240</strain>
    </source>
</reference>
<evidence type="ECO:0000313" key="2">
    <source>
        <dbReference type="Proteomes" id="UP000593564"/>
    </source>
</evidence>
<proteinExistence type="predicted"/>
<dbReference type="Proteomes" id="UP000593564">
    <property type="component" value="Unassembled WGS sequence"/>
</dbReference>
<protein>
    <submittedName>
        <fullName evidence="1">Uncharacterized protein</fullName>
    </submittedName>
</protein>
<dbReference type="AlphaFoldDB" id="A0A7J7GWC6"/>
<comment type="caution">
    <text evidence="1">The sequence shown here is derived from an EMBL/GenBank/DDBJ whole genome shotgun (WGS) entry which is preliminary data.</text>
</comment>
<name>A0A7J7GWC6_CAMSI</name>
<organism evidence="1 2">
    <name type="scientific">Camellia sinensis</name>
    <name type="common">Tea plant</name>
    <name type="synonym">Thea sinensis</name>
    <dbReference type="NCBI Taxonomy" id="4442"/>
    <lineage>
        <taxon>Eukaryota</taxon>
        <taxon>Viridiplantae</taxon>
        <taxon>Streptophyta</taxon>
        <taxon>Embryophyta</taxon>
        <taxon>Tracheophyta</taxon>
        <taxon>Spermatophyta</taxon>
        <taxon>Magnoliopsida</taxon>
        <taxon>eudicotyledons</taxon>
        <taxon>Gunneridae</taxon>
        <taxon>Pentapetalae</taxon>
        <taxon>asterids</taxon>
        <taxon>Ericales</taxon>
        <taxon>Theaceae</taxon>
        <taxon>Camellia</taxon>
    </lineage>
</organism>
<gene>
    <name evidence="1" type="ORF">HYC85_018572</name>
</gene>
<reference evidence="1 2" key="2">
    <citation type="submission" date="2020-07" db="EMBL/GenBank/DDBJ databases">
        <title>Genome assembly of wild tea tree DASZ reveals pedigree and selection history of tea varieties.</title>
        <authorList>
            <person name="Zhang W."/>
        </authorList>
    </citation>
    <scope>NUCLEOTIDE SEQUENCE [LARGE SCALE GENOMIC DNA]</scope>
    <source>
        <strain evidence="2">cv. G240</strain>
        <tissue evidence="1">Leaf</tissue>
    </source>
</reference>
<keyword evidence="2" id="KW-1185">Reference proteome</keyword>
<evidence type="ECO:0000313" key="1">
    <source>
        <dbReference type="EMBL" id="KAF5944495.1"/>
    </source>
</evidence>
<dbReference type="EMBL" id="JACBKZ010000008">
    <property type="protein sequence ID" value="KAF5944495.1"/>
    <property type="molecule type" value="Genomic_DNA"/>
</dbReference>
<sequence>MKIENILQNEQNKNNFKFNSPKSQISPPKQPYKIPLLFPPPLHLSLSLSQQTMAMLCVCENNKENIPPTISKQPNTIGAVSTIPTKKKSATTRTRIPLQDITNLFYSVPIPNSTALSLSSHILVSNAKHRKRRAEIDSDFFSMQNSTALRKCFR</sequence>
<accession>A0A7J7GWC6</accession>